<keyword evidence="7" id="KW-0073">Auxin biosynthesis</keyword>
<dbReference type="Gene3D" id="3.50.50.60">
    <property type="entry name" value="FAD/NAD(P)-binding domain"/>
    <property type="match status" value="1"/>
</dbReference>
<dbReference type="PANTHER" id="PTHR10742">
    <property type="entry name" value="FLAVIN MONOAMINE OXIDASE"/>
    <property type="match status" value="1"/>
</dbReference>
<dbReference type="EMBL" id="JACEZS010000003">
    <property type="protein sequence ID" value="MBA5604812.1"/>
    <property type="molecule type" value="Genomic_DNA"/>
</dbReference>
<evidence type="ECO:0000256" key="2">
    <source>
        <dbReference type="ARBA" id="ARBA00004814"/>
    </source>
</evidence>
<evidence type="ECO:0000256" key="4">
    <source>
        <dbReference type="ARBA" id="ARBA00012535"/>
    </source>
</evidence>
<dbReference type="InterPro" id="IPR002937">
    <property type="entry name" value="Amino_oxidase"/>
</dbReference>
<evidence type="ECO:0000256" key="7">
    <source>
        <dbReference type="ARBA" id="ARBA00023070"/>
    </source>
</evidence>
<comment type="pathway">
    <text evidence="2">Plant hormone metabolism; auxin biosynthesis.</text>
</comment>
<proteinExistence type="inferred from homology"/>
<dbReference type="SUPFAM" id="SSF54373">
    <property type="entry name" value="FAD-linked reductases, C-terminal domain"/>
    <property type="match status" value="1"/>
</dbReference>
<evidence type="ECO:0000256" key="9">
    <source>
        <dbReference type="PIRSR" id="PIRSR601613-1"/>
    </source>
</evidence>
<evidence type="ECO:0000313" key="11">
    <source>
        <dbReference type="EMBL" id="MBA5604812.1"/>
    </source>
</evidence>
<feature type="binding site" evidence="9">
    <location>
        <position position="350"/>
    </location>
    <ligand>
        <name>substrate</name>
    </ligand>
</feature>
<dbReference type="InterPro" id="IPR050281">
    <property type="entry name" value="Flavin_monoamine_oxidase"/>
</dbReference>
<dbReference type="InterPro" id="IPR001613">
    <property type="entry name" value="Flavin_amine_oxidase"/>
</dbReference>
<dbReference type="Pfam" id="PF01593">
    <property type="entry name" value="Amino_oxidase"/>
    <property type="match status" value="1"/>
</dbReference>
<dbReference type="GO" id="GO:0009851">
    <property type="term" value="P:auxin biosynthetic process"/>
    <property type="evidence" value="ECO:0007669"/>
    <property type="project" value="UniProtKB-KW"/>
</dbReference>
<dbReference type="Proteomes" id="UP000566711">
    <property type="component" value="Unassembled WGS sequence"/>
</dbReference>
<comment type="catalytic activity">
    <reaction evidence="8">
        <text>L-tryptophan + O2 = indole-3-acetamide + CO2 + H2O</text>
        <dbReference type="Rhea" id="RHEA:16165"/>
        <dbReference type="ChEBI" id="CHEBI:15377"/>
        <dbReference type="ChEBI" id="CHEBI:15379"/>
        <dbReference type="ChEBI" id="CHEBI:16031"/>
        <dbReference type="ChEBI" id="CHEBI:16526"/>
        <dbReference type="ChEBI" id="CHEBI:57912"/>
        <dbReference type="EC" id="1.13.12.3"/>
    </reaction>
</comment>
<feature type="binding site" evidence="9">
    <location>
        <begin position="63"/>
        <end position="64"/>
    </location>
    <ligand>
        <name>FAD</name>
        <dbReference type="ChEBI" id="CHEBI:57692"/>
    </ligand>
</feature>
<dbReference type="GO" id="GO:0050361">
    <property type="term" value="F:tryptophan 2-monooxygenase activity"/>
    <property type="evidence" value="ECO:0007669"/>
    <property type="project" value="UniProtKB-EC"/>
</dbReference>
<comment type="caution">
    <text evidence="11">The sequence shown here is derived from an EMBL/GenBank/DDBJ whole genome shotgun (WGS) entry which is preliminary data.</text>
</comment>
<dbReference type="PRINTS" id="PR00757">
    <property type="entry name" value="AMINEOXDASEF"/>
</dbReference>
<dbReference type="Gene3D" id="3.90.660.10">
    <property type="match status" value="1"/>
</dbReference>
<evidence type="ECO:0000259" key="10">
    <source>
        <dbReference type="Pfam" id="PF01593"/>
    </source>
</evidence>
<evidence type="ECO:0000256" key="6">
    <source>
        <dbReference type="ARBA" id="ARBA00023002"/>
    </source>
</evidence>
<dbReference type="AlphaFoldDB" id="A0A7W2EFD0"/>
<evidence type="ECO:0000256" key="3">
    <source>
        <dbReference type="ARBA" id="ARBA00005833"/>
    </source>
</evidence>
<keyword evidence="6" id="KW-0560">Oxidoreductase</keyword>
<sequence length="459" mass="49271">MWTGACLGTTLLAGCGEADGEETPAKPGTPGAADQVIVIGAGIAGLAAASKLRQAGKQVVVLEARDRIGGRIQTSQRWMDAKVDLGASWIHGAGPDNPVANLARQIGAQLLTTSFDKRQVYDSDGARLGPDATDQLDALETALNGALRKAQDANADQAVQTAARNGLNYAGRPQAEKDKIDFLVNTTIEHEYGGEASRLSTYWYNSDLSYRGDEALFKDGYQVVINHLAQGLDIRLGHVVSAVDYHANGGVTVTTSQGSFTGRRALITLPLGVLQAGSVSFSPALPGDKQTAISQLGMGLLNKCYLRFPHAFWDTNADWLNYIPDGASYGQWAEWVSFARPSGQPILLGFNAAAFGREMESWSDTRIVNSAMATLRKIYGNNIPDPTDWMITRWGSDPYARGAYSCHTLGSKPEMRTSLASNVGNLLFFAGEATERQHYQTVHGAYQSGLRAADEILAL</sequence>
<gene>
    <name evidence="11" type="ORF">H3H36_05485</name>
</gene>
<accession>A0A7W2EFD0</accession>
<dbReference type="InterPro" id="IPR036188">
    <property type="entry name" value="FAD/NAD-bd_sf"/>
</dbReference>
<evidence type="ECO:0000313" key="12">
    <source>
        <dbReference type="Proteomes" id="UP000566711"/>
    </source>
</evidence>
<evidence type="ECO:0000256" key="1">
    <source>
        <dbReference type="ARBA" id="ARBA00001974"/>
    </source>
</evidence>
<dbReference type="EC" id="1.13.12.3" evidence="4"/>
<comment type="cofactor">
    <cofactor evidence="1">
        <name>FAD</name>
        <dbReference type="ChEBI" id="CHEBI:57692"/>
    </cofactor>
</comment>
<feature type="domain" description="Amine oxidase" evidence="10">
    <location>
        <begin position="43"/>
        <end position="457"/>
    </location>
</feature>
<name>A0A7W2EFD0_9BURK</name>
<dbReference type="PANTHER" id="PTHR10742:SF410">
    <property type="entry name" value="LYSINE-SPECIFIC HISTONE DEMETHYLASE 2"/>
    <property type="match status" value="1"/>
</dbReference>
<feature type="binding site" evidence="9">
    <location>
        <position position="240"/>
    </location>
    <ligand>
        <name>FAD</name>
        <dbReference type="ChEBI" id="CHEBI:57692"/>
    </ligand>
</feature>
<evidence type="ECO:0000256" key="8">
    <source>
        <dbReference type="ARBA" id="ARBA00047321"/>
    </source>
</evidence>
<comment type="similarity">
    <text evidence="3">Belongs to the tryptophan 2-monooxygenase family.</text>
</comment>
<evidence type="ECO:0000256" key="5">
    <source>
        <dbReference type="ARBA" id="ARBA00017871"/>
    </source>
</evidence>
<dbReference type="SUPFAM" id="SSF51905">
    <property type="entry name" value="FAD/NAD(P)-binding domain"/>
    <property type="match status" value="1"/>
</dbReference>
<reference evidence="11 12" key="1">
    <citation type="submission" date="2020-07" db="EMBL/GenBank/DDBJ databases">
        <title>Novel species isolated from subtropical streams in China.</title>
        <authorList>
            <person name="Lu H."/>
        </authorList>
    </citation>
    <scope>NUCLEOTIDE SEQUENCE [LARGE SCALE GENOMIC DNA]</scope>
    <source>
        <strain evidence="11 12">FT3S</strain>
    </source>
</reference>
<keyword evidence="12" id="KW-1185">Reference proteome</keyword>
<organism evidence="11 12">
    <name type="scientific">Rugamonas fusca</name>
    <dbReference type="NCBI Taxonomy" id="2758568"/>
    <lineage>
        <taxon>Bacteria</taxon>
        <taxon>Pseudomonadati</taxon>
        <taxon>Pseudomonadota</taxon>
        <taxon>Betaproteobacteria</taxon>
        <taxon>Burkholderiales</taxon>
        <taxon>Oxalobacteraceae</taxon>
        <taxon>Telluria group</taxon>
        <taxon>Rugamonas</taxon>
    </lineage>
</organism>
<protein>
    <recommendedName>
        <fullName evidence="5">Tryptophan 2-monooxygenase</fullName>
        <ecNumber evidence="4">1.13.12.3</ecNumber>
    </recommendedName>
</protein>